<dbReference type="GO" id="GO:0005634">
    <property type="term" value="C:nucleus"/>
    <property type="evidence" value="ECO:0007669"/>
    <property type="project" value="UniProtKB-SubCell"/>
</dbReference>
<evidence type="ECO:0000259" key="7">
    <source>
        <dbReference type="PROSITE" id="PS51192"/>
    </source>
</evidence>
<dbReference type="STRING" id="2025994.A0A2T3A8R8"/>
<dbReference type="InterPro" id="IPR049730">
    <property type="entry name" value="SNF2/RAD54-like_C"/>
</dbReference>
<dbReference type="OrthoDB" id="423559at2759"/>
<dbReference type="SMART" id="SM00490">
    <property type="entry name" value="HELICc"/>
    <property type="match status" value="1"/>
</dbReference>
<evidence type="ECO:0000259" key="8">
    <source>
        <dbReference type="PROSITE" id="PS51194"/>
    </source>
</evidence>
<dbReference type="InterPro" id="IPR001650">
    <property type="entry name" value="Helicase_C-like"/>
</dbReference>
<dbReference type="Gene3D" id="3.30.40.10">
    <property type="entry name" value="Zinc/RING finger domain, C3HC4 (zinc finger)"/>
    <property type="match status" value="1"/>
</dbReference>
<dbReference type="GO" id="GO:0005737">
    <property type="term" value="C:cytoplasm"/>
    <property type="evidence" value="ECO:0007669"/>
    <property type="project" value="TreeGrafter"/>
</dbReference>
<dbReference type="PROSITE" id="PS00690">
    <property type="entry name" value="DEAH_ATP_HELICASE"/>
    <property type="match status" value="1"/>
</dbReference>
<feature type="compositionally biased region" description="Polar residues" evidence="6">
    <location>
        <begin position="344"/>
        <end position="354"/>
    </location>
</feature>
<keyword evidence="5" id="KW-0067">ATP-binding</keyword>
<dbReference type="InParanoid" id="A0A2T3A8R8"/>
<evidence type="ECO:0000313" key="9">
    <source>
        <dbReference type="EMBL" id="PSR85776.1"/>
    </source>
</evidence>
<keyword evidence="4" id="KW-0378">Hydrolase</keyword>
<evidence type="ECO:0000256" key="3">
    <source>
        <dbReference type="ARBA" id="ARBA00022741"/>
    </source>
</evidence>
<dbReference type="InterPro" id="IPR002464">
    <property type="entry name" value="DNA/RNA_helicase_DEAH_CS"/>
</dbReference>
<dbReference type="EMBL" id="KZ678437">
    <property type="protein sequence ID" value="PSR85776.1"/>
    <property type="molecule type" value="Genomic_DNA"/>
</dbReference>
<dbReference type="AlphaFoldDB" id="A0A2T3A8R8"/>
<name>A0A2T3A8R8_9PEZI</name>
<sequence length="662" mass="74951">MRQQTPKEMACDLLEHQKVCLSWLIRQEKNDRKRGSLLADTMGLGKTIQALALILAHPSKNPNVKTTLLVAPLVLLHQWEREIEHKVKNASSLKTIILHGDAKNTIGLEQMLGYDIVLCTYGKLTAEYQTLKAKRQSDVNPSRHTNRLLVLHPKAKFHRIILDEAHNIKNRSGIASLAACEVNAEFRLCMTGTPLMNRADEIYPLIRFLRIEPYNEWGRFSRVIDRPIRNWKGKAVLQALRKLRVLLRGIMLRRTHDSLLDGEPIIKLPARREVDAYAVFDKEQEAYYRALESKQQLKFNKYLRQGTVMEHYLRILTLLLRLRQACDHPHLIKNLIESDDPESESLSTEGSTPESVALDPASITTGDAFEEDGPTEDGMQPSTVQQKLMQCNCCHEYVKQAVTIKSCGHVVCSKDYEELIEAELEISSSDEDFFPVFWGRQTKRIQNESRDAGKNGFVSMVAVRSHAIGRLQEMEDYRHNIRKSFVASAKTQKIMSILQTIRANNMGEKTLVFSLWPSFLDLLEIPIGEADLSYRRFDGSMNATDRDDAVGAFMTKPDIKILLLSLTAGNAGLNLTAATQVIICEPFWNPYTEEQAIGRAHRLGQNKEVTIHRVLIKNTVEDRILRLQNRKRALVGTALIAEGATAAASLNHDEVRGLLGLP</sequence>
<feature type="domain" description="Helicase C-terminal" evidence="8">
    <location>
        <begin position="493"/>
        <end position="651"/>
    </location>
</feature>
<keyword evidence="3" id="KW-0547">Nucleotide-binding</keyword>
<organism evidence="9 10">
    <name type="scientific">Coniella lustricola</name>
    <dbReference type="NCBI Taxonomy" id="2025994"/>
    <lineage>
        <taxon>Eukaryota</taxon>
        <taxon>Fungi</taxon>
        <taxon>Dikarya</taxon>
        <taxon>Ascomycota</taxon>
        <taxon>Pezizomycotina</taxon>
        <taxon>Sordariomycetes</taxon>
        <taxon>Sordariomycetidae</taxon>
        <taxon>Diaporthales</taxon>
        <taxon>Schizoparmaceae</taxon>
        <taxon>Coniella</taxon>
    </lineage>
</organism>
<dbReference type="PROSITE" id="PS51192">
    <property type="entry name" value="HELICASE_ATP_BIND_1"/>
    <property type="match status" value="1"/>
</dbReference>
<dbReference type="Proteomes" id="UP000241462">
    <property type="component" value="Unassembled WGS sequence"/>
</dbReference>
<reference evidence="9 10" key="1">
    <citation type="journal article" date="2018" name="Mycol. Prog.">
        <title>Coniella lustricola, a new species from submerged detritus.</title>
        <authorList>
            <person name="Raudabaugh D.B."/>
            <person name="Iturriaga T."/>
            <person name="Carver A."/>
            <person name="Mondo S."/>
            <person name="Pangilinan J."/>
            <person name="Lipzen A."/>
            <person name="He G."/>
            <person name="Amirebrahimi M."/>
            <person name="Grigoriev I.V."/>
            <person name="Miller A.N."/>
        </authorList>
    </citation>
    <scope>NUCLEOTIDE SEQUENCE [LARGE SCALE GENOMIC DNA]</scope>
    <source>
        <strain evidence="9 10">B22-T-1</strain>
    </source>
</reference>
<dbReference type="InterPro" id="IPR050628">
    <property type="entry name" value="SNF2_RAD54_helicase_TF"/>
</dbReference>
<dbReference type="Gene3D" id="3.40.50.10810">
    <property type="entry name" value="Tandem AAA-ATPase domain"/>
    <property type="match status" value="1"/>
</dbReference>
<dbReference type="SUPFAM" id="SSF52540">
    <property type="entry name" value="P-loop containing nucleoside triphosphate hydrolases"/>
    <property type="match status" value="2"/>
</dbReference>
<dbReference type="InterPro" id="IPR027417">
    <property type="entry name" value="P-loop_NTPase"/>
</dbReference>
<dbReference type="InterPro" id="IPR014001">
    <property type="entry name" value="Helicase_ATP-bd"/>
</dbReference>
<dbReference type="PROSITE" id="PS51194">
    <property type="entry name" value="HELICASE_CTER"/>
    <property type="match status" value="1"/>
</dbReference>
<dbReference type="Gene3D" id="3.40.50.300">
    <property type="entry name" value="P-loop containing nucleotide triphosphate hydrolases"/>
    <property type="match status" value="1"/>
</dbReference>
<dbReference type="InterPro" id="IPR000330">
    <property type="entry name" value="SNF2_N"/>
</dbReference>
<dbReference type="InterPro" id="IPR013083">
    <property type="entry name" value="Znf_RING/FYVE/PHD"/>
</dbReference>
<dbReference type="InterPro" id="IPR038718">
    <property type="entry name" value="SNF2-like_sf"/>
</dbReference>
<dbReference type="CDD" id="cd18008">
    <property type="entry name" value="DEXDc_SHPRH-like"/>
    <property type="match status" value="1"/>
</dbReference>
<dbReference type="CDD" id="cd18793">
    <property type="entry name" value="SF2_C_SNF"/>
    <property type="match status" value="1"/>
</dbReference>
<evidence type="ECO:0000313" key="10">
    <source>
        <dbReference type="Proteomes" id="UP000241462"/>
    </source>
</evidence>
<evidence type="ECO:0000256" key="2">
    <source>
        <dbReference type="ARBA" id="ARBA00007025"/>
    </source>
</evidence>
<evidence type="ECO:0000256" key="1">
    <source>
        <dbReference type="ARBA" id="ARBA00004123"/>
    </source>
</evidence>
<dbReference type="Pfam" id="PF00271">
    <property type="entry name" value="Helicase_C"/>
    <property type="match status" value="1"/>
</dbReference>
<dbReference type="GO" id="GO:0016787">
    <property type="term" value="F:hydrolase activity"/>
    <property type="evidence" value="ECO:0007669"/>
    <property type="project" value="UniProtKB-KW"/>
</dbReference>
<feature type="region of interest" description="Disordered" evidence="6">
    <location>
        <begin position="340"/>
        <end position="359"/>
    </location>
</feature>
<dbReference type="GO" id="GO:0005524">
    <property type="term" value="F:ATP binding"/>
    <property type="evidence" value="ECO:0007669"/>
    <property type="project" value="UniProtKB-KW"/>
</dbReference>
<proteinExistence type="inferred from homology"/>
<evidence type="ECO:0000256" key="5">
    <source>
        <dbReference type="ARBA" id="ARBA00022840"/>
    </source>
</evidence>
<dbReference type="GO" id="GO:0000724">
    <property type="term" value="P:double-strand break repair via homologous recombination"/>
    <property type="evidence" value="ECO:0007669"/>
    <property type="project" value="TreeGrafter"/>
</dbReference>
<gene>
    <name evidence="9" type="ORF">BD289DRAFT_460734</name>
</gene>
<evidence type="ECO:0000256" key="6">
    <source>
        <dbReference type="SAM" id="MobiDB-lite"/>
    </source>
</evidence>
<dbReference type="GO" id="GO:0008094">
    <property type="term" value="F:ATP-dependent activity, acting on DNA"/>
    <property type="evidence" value="ECO:0007669"/>
    <property type="project" value="TreeGrafter"/>
</dbReference>
<dbReference type="Pfam" id="PF00176">
    <property type="entry name" value="SNF2-rel_dom"/>
    <property type="match status" value="1"/>
</dbReference>
<keyword evidence="10" id="KW-1185">Reference proteome</keyword>
<dbReference type="PANTHER" id="PTHR45626:SF16">
    <property type="entry name" value="ATP-DEPENDENT HELICASE ULS1"/>
    <property type="match status" value="1"/>
</dbReference>
<protein>
    <submittedName>
        <fullName evidence="9">SNF2 family N-terminal domain-domain-containing protein</fullName>
    </submittedName>
</protein>
<comment type="subcellular location">
    <subcellularLocation>
        <location evidence="1">Nucleus</location>
    </subcellularLocation>
</comment>
<dbReference type="SMART" id="SM00487">
    <property type="entry name" value="DEXDc"/>
    <property type="match status" value="1"/>
</dbReference>
<feature type="domain" description="Helicase ATP-binding" evidence="7">
    <location>
        <begin position="27"/>
        <end position="212"/>
    </location>
</feature>
<dbReference type="PANTHER" id="PTHR45626">
    <property type="entry name" value="TRANSCRIPTION TERMINATION FACTOR 2-RELATED"/>
    <property type="match status" value="1"/>
</dbReference>
<comment type="similarity">
    <text evidence="2">Belongs to the SNF2/RAD54 helicase family.</text>
</comment>
<evidence type="ECO:0000256" key="4">
    <source>
        <dbReference type="ARBA" id="ARBA00022801"/>
    </source>
</evidence>
<accession>A0A2T3A8R8</accession>